<evidence type="ECO:0000256" key="3">
    <source>
        <dbReference type="ARBA" id="ARBA00022679"/>
    </source>
</evidence>
<dbReference type="InterPro" id="IPR054566">
    <property type="entry name" value="ManC/GMP-like_b-helix"/>
</dbReference>
<evidence type="ECO:0000259" key="10">
    <source>
        <dbReference type="Pfam" id="PF01050"/>
    </source>
</evidence>
<evidence type="ECO:0000313" key="12">
    <source>
        <dbReference type="EMBL" id="CAG9934029.1"/>
    </source>
</evidence>
<dbReference type="InterPro" id="IPR049577">
    <property type="entry name" value="GMPP_N"/>
</dbReference>
<evidence type="ECO:0000256" key="8">
    <source>
        <dbReference type="RuleBase" id="RU004190"/>
    </source>
</evidence>
<evidence type="ECO:0000256" key="4">
    <source>
        <dbReference type="ARBA" id="ARBA00022695"/>
    </source>
</evidence>
<comment type="similarity">
    <text evidence="1 8">Belongs to the mannose-6-phosphate isomerase type 2 family.</text>
</comment>
<dbReference type="InterPro" id="IPR006375">
    <property type="entry name" value="Man1P_GuaTrfase/Man6P_Isoase"/>
</dbReference>
<dbReference type="SUPFAM" id="SSF51182">
    <property type="entry name" value="RmlC-like cupins"/>
    <property type="match status" value="1"/>
</dbReference>
<evidence type="ECO:0000313" key="13">
    <source>
        <dbReference type="Proteomes" id="UP000839052"/>
    </source>
</evidence>
<feature type="domain" description="MannoseP isomerase/GMP-like beta-helix" evidence="11">
    <location>
        <begin position="308"/>
        <end position="358"/>
    </location>
</feature>
<dbReference type="Pfam" id="PF22640">
    <property type="entry name" value="ManC_GMP_beta-helix"/>
    <property type="match status" value="1"/>
</dbReference>
<evidence type="ECO:0000259" key="9">
    <source>
        <dbReference type="Pfam" id="PF00483"/>
    </source>
</evidence>
<dbReference type="Pfam" id="PF01050">
    <property type="entry name" value="MannoseP_isomer"/>
    <property type="match status" value="1"/>
</dbReference>
<dbReference type="InterPro" id="IPR051161">
    <property type="entry name" value="Mannose-6P_isomerase_type2"/>
</dbReference>
<dbReference type="PANTHER" id="PTHR46390:SF1">
    <property type="entry name" value="MANNOSE-1-PHOSPHATE GUANYLYLTRANSFERASE"/>
    <property type="match status" value="1"/>
</dbReference>
<evidence type="ECO:0000256" key="7">
    <source>
        <dbReference type="ARBA" id="ARBA00047343"/>
    </source>
</evidence>
<dbReference type="Pfam" id="PF00483">
    <property type="entry name" value="NTP_transferase"/>
    <property type="match status" value="1"/>
</dbReference>
<evidence type="ECO:0000256" key="2">
    <source>
        <dbReference type="ARBA" id="ARBA00012387"/>
    </source>
</evidence>
<dbReference type="SUPFAM" id="SSF53448">
    <property type="entry name" value="Nucleotide-diphospho-sugar transferases"/>
    <property type="match status" value="1"/>
</dbReference>
<dbReference type="InterPro" id="IPR014710">
    <property type="entry name" value="RmlC-like_jellyroll"/>
</dbReference>
<feature type="domain" description="Mannose-6-phosphate isomerase type II C-terminal" evidence="10">
    <location>
        <begin position="362"/>
        <end position="476"/>
    </location>
</feature>
<proteinExistence type="inferred from homology"/>
<dbReference type="NCBIfam" id="TIGR01479">
    <property type="entry name" value="GMP_PMI"/>
    <property type="match status" value="1"/>
</dbReference>
<keyword evidence="13" id="KW-1185">Reference proteome</keyword>
<dbReference type="GO" id="GO:0004475">
    <property type="term" value="F:mannose-1-phosphate guanylyltransferase (GTP) activity"/>
    <property type="evidence" value="ECO:0007669"/>
    <property type="project" value="UniProtKB-EC"/>
</dbReference>
<evidence type="ECO:0000259" key="11">
    <source>
        <dbReference type="Pfam" id="PF22640"/>
    </source>
</evidence>
<keyword evidence="5" id="KW-0547">Nucleotide-binding</keyword>
<dbReference type="PANTHER" id="PTHR46390">
    <property type="entry name" value="MANNOSE-1-PHOSPHATE GUANYLYLTRANSFERASE"/>
    <property type="match status" value="1"/>
</dbReference>
<dbReference type="EMBL" id="OU912926">
    <property type="protein sequence ID" value="CAG9934029.1"/>
    <property type="molecule type" value="Genomic_DNA"/>
</dbReference>
<dbReference type="InterPro" id="IPR011051">
    <property type="entry name" value="RmlC_Cupin_sf"/>
</dbReference>
<accession>A0ABM8Z255</accession>
<reference evidence="12 13" key="1">
    <citation type="submission" date="2021-10" db="EMBL/GenBank/DDBJ databases">
        <authorList>
            <person name="Koch H."/>
        </authorList>
    </citation>
    <scope>NUCLEOTIDE SEQUENCE [LARGE SCALE GENOMIC DNA]</scope>
    <source>
        <strain evidence="12">6680</strain>
    </source>
</reference>
<organism evidence="12 13">
    <name type="scientific">Candidatus Nitrotoga arctica</name>
    <dbReference type="NCBI Taxonomy" id="453162"/>
    <lineage>
        <taxon>Bacteria</taxon>
        <taxon>Pseudomonadati</taxon>
        <taxon>Pseudomonadota</taxon>
        <taxon>Betaproteobacteria</taxon>
        <taxon>Nitrosomonadales</taxon>
        <taxon>Gallionellaceae</taxon>
        <taxon>Candidatus Nitrotoga</taxon>
    </lineage>
</organism>
<dbReference type="Gene3D" id="3.90.550.10">
    <property type="entry name" value="Spore Coat Polysaccharide Biosynthesis Protein SpsA, Chain A"/>
    <property type="match status" value="1"/>
</dbReference>
<dbReference type="CDD" id="cd02509">
    <property type="entry name" value="GDP-M1P_Guanylyltransferase"/>
    <property type="match status" value="1"/>
</dbReference>
<dbReference type="Proteomes" id="UP000839052">
    <property type="component" value="Chromosome"/>
</dbReference>
<comment type="catalytic activity">
    <reaction evidence="7">
        <text>alpha-D-mannose 1-phosphate + GTP + H(+) = GDP-alpha-D-mannose + diphosphate</text>
        <dbReference type="Rhea" id="RHEA:15229"/>
        <dbReference type="ChEBI" id="CHEBI:15378"/>
        <dbReference type="ChEBI" id="CHEBI:33019"/>
        <dbReference type="ChEBI" id="CHEBI:37565"/>
        <dbReference type="ChEBI" id="CHEBI:57527"/>
        <dbReference type="ChEBI" id="CHEBI:58409"/>
        <dbReference type="EC" id="2.7.7.13"/>
    </reaction>
</comment>
<keyword evidence="6" id="KW-0342">GTP-binding</keyword>
<dbReference type="InterPro" id="IPR029044">
    <property type="entry name" value="Nucleotide-diphossugar_trans"/>
</dbReference>
<dbReference type="Gene3D" id="2.60.120.10">
    <property type="entry name" value="Jelly Rolls"/>
    <property type="match status" value="1"/>
</dbReference>
<dbReference type="InterPro" id="IPR001538">
    <property type="entry name" value="Man6P_isomerase-2_C"/>
</dbReference>
<dbReference type="CDD" id="cd02213">
    <property type="entry name" value="cupin_PMI_typeII_C"/>
    <property type="match status" value="1"/>
</dbReference>
<keyword evidence="4 12" id="KW-0548">Nucleotidyltransferase</keyword>
<dbReference type="EC" id="2.7.7.13" evidence="2"/>
<feature type="domain" description="Nucleotidyl transferase" evidence="9">
    <location>
        <begin position="14"/>
        <end position="298"/>
    </location>
</feature>
<evidence type="ECO:0000256" key="6">
    <source>
        <dbReference type="ARBA" id="ARBA00023134"/>
    </source>
</evidence>
<dbReference type="InterPro" id="IPR005835">
    <property type="entry name" value="NTP_transferase_dom"/>
</dbReference>
<evidence type="ECO:0000256" key="5">
    <source>
        <dbReference type="ARBA" id="ARBA00022741"/>
    </source>
</evidence>
<evidence type="ECO:0000256" key="1">
    <source>
        <dbReference type="ARBA" id="ARBA00006115"/>
    </source>
</evidence>
<gene>
    <name evidence="12" type="primary">cpsB</name>
    <name evidence="12" type="ORF">NTG6680_2780</name>
</gene>
<protein>
    <recommendedName>
        <fullName evidence="2">mannose-1-phosphate guanylyltransferase</fullName>
        <ecNumber evidence="2">2.7.7.13</ecNumber>
    </recommendedName>
</protein>
<name>A0ABM8Z255_9PROT</name>
<sequence length="481" mass="54185">MFIINLLKVAMLYPVILSGGSGTRLWPLSRVALPKQFLPLISEHTLFQETLLRLKDFPSIAAPLVICNNEHRFLVAEQLRAVNIDPLLQVLEPLGRNTAPAVAIAAFAAQARDAQAILLVLPADHLIQDISGFHKAIQAAFALAQQDKLVTFGITPHEPATGFGYIERGAILEPGEHSFEVARFVEKPDLDTAKQFVASERFFWNSGMFVFKASVYLNELQRYRPDIYQAAQQAWQHSTHDLDFCRLDEKAFATCPSDSIDYAVMEHTPAAAMVTVDIGWSDIGSWSSLYDVSAQDEQGNALRGDVYTAETTQTYVRAESRMVATIGVQDLVIVETADAVLVMHKDFAQNVKHTVEYLKQAERTEHLIHRRVYRPWGYYEGIDIGERFQAKRIMVKPGAKLSLQKHHHRAEHWIVVSGYAKVTRGEDILLLQEDQSTYIPIGMKHRLENIGTGSLYLIEVQSGSYLGEDDIVRYDDDYKRS</sequence>
<keyword evidence="3 12" id="KW-0808">Transferase</keyword>